<dbReference type="EMBL" id="LC738883">
    <property type="protein sequence ID" value="BDT63341.1"/>
    <property type="molecule type" value="Genomic_DNA"/>
</dbReference>
<accession>A0A9C7BJ77</accession>
<protein>
    <submittedName>
        <fullName evidence="1">Uncharacterized protein</fullName>
    </submittedName>
</protein>
<sequence>MVSTLNDQNQNPKEFIYYKNGFMVNNERYPPLRFHKNLNPPPSKIDDISEINSMRRAITFQYYYNNNNNSLLKKKPPSKEKLNGFQTLNVLNEIARTRKRNHVLQWDPLNEIYFPTIENVFSPPNDNEKIADENTILSILKGNY</sequence>
<evidence type="ECO:0000313" key="1">
    <source>
        <dbReference type="EMBL" id="BDT63341.1"/>
    </source>
</evidence>
<name>A0A9C7BJ77_9VIRU</name>
<reference evidence="1" key="1">
    <citation type="submission" date="2022-10" db="EMBL/GenBank/DDBJ databases">
        <title>Genome sequences of endogenous nimaviruses in decapod crustaceans.</title>
        <authorList>
            <person name="Kawato S."/>
            <person name="Nozaki R."/>
            <person name="Kondo H."/>
            <person name="Hirono I."/>
        </authorList>
    </citation>
    <scope>NUCLEOTIDE SEQUENCE</scope>
    <source>
        <strain evidence="1">TUMSAT20210906</strain>
    </source>
</reference>
<proteinExistence type="predicted"/>
<organism evidence="1">
    <name type="scientific">Armadillidium vulgare clopovirus</name>
    <dbReference type="NCBI Taxonomy" id="2984284"/>
    <lineage>
        <taxon>Viruses</taxon>
        <taxon>Viruses incertae sedis</taxon>
        <taxon>Naldaviricetes</taxon>
        <taxon>Nimaviridae</taxon>
    </lineage>
</organism>